<name>A0A1U9K7A7_9BACL</name>
<dbReference type="KEGG" id="ntr:B0W44_09340"/>
<dbReference type="InterPro" id="IPR006121">
    <property type="entry name" value="HMA_dom"/>
</dbReference>
<dbReference type="InterPro" id="IPR036163">
    <property type="entry name" value="HMA_dom_sf"/>
</dbReference>
<dbReference type="GO" id="GO:0006825">
    <property type="term" value="P:copper ion transport"/>
    <property type="evidence" value="ECO:0007669"/>
    <property type="project" value="InterPro"/>
</dbReference>
<dbReference type="GO" id="GO:0005737">
    <property type="term" value="C:cytoplasm"/>
    <property type="evidence" value="ECO:0007669"/>
    <property type="project" value="UniProtKB-SubCell"/>
</dbReference>
<feature type="domain" description="HMA" evidence="6">
    <location>
        <begin position="2"/>
        <end position="68"/>
    </location>
</feature>
<keyword evidence="2" id="KW-0963">Cytoplasm</keyword>
<reference evidence="7 8" key="1">
    <citation type="journal article" date="2015" name="Int. J. Syst. Evol. Microbiol.">
        <title>Novibacillus thermophilus gen. nov., sp. nov., a Gram-staining-negative and moderately thermophilic member of the family Thermoactinomycetaceae.</title>
        <authorList>
            <person name="Yang G."/>
            <person name="Chen J."/>
            <person name="Zhou S."/>
        </authorList>
    </citation>
    <scope>NUCLEOTIDE SEQUENCE [LARGE SCALE GENOMIC DNA]</scope>
    <source>
        <strain evidence="7 8">SG-1</strain>
    </source>
</reference>
<dbReference type="GO" id="GO:0005507">
    <property type="term" value="F:copper ion binding"/>
    <property type="evidence" value="ECO:0007669"/>
    <property type="project" value="InterPro"/>
</dbReference>
<keyword evidence="3" id="KW-0479">Metal-binding</keyword>
<dbReference type="SUPFAM" id="SSF55008">
    <property type="entry name" value="HMA, heavy metal-associated domain"/>
    <property type="match status" value="1"/>
</dbReference>
<dbReference type="Proteomes" id="UP000188603">
    <property type="component" value="Chromosome"/>
</dbReference>
<accession>A0A1U9K7A7</accession>
<proteinExistence type="predicted"/>
<dbReference type="InterPro" id="IPR017969">
    <property type="entry name" value="Heavy-metal-associated_CS"/>
</dbReference>
<comment type="subcellular location">
    <subcellularLocation>
        <location evidence="1">Cytoplasm</location>
    </subcellularLocation>
</comment>
<evidence type="ECO:0000256" key="5">
    <source>
        <dbReference type="ARBA" id="ARBA00023186"/>
    </source>
</evidence>
<dbReference type="NCBIfam" id="TIGR00003">
    <property type="entry name" value="copper ion binding protein"/>
    <property type="match status" value="1"/>
</dbReference>
<evidence type="ECO:0000313" key="8">
    <source>
        <dbReference type="Proteomes" id="UP000188603"/>
    </source>
</evidence>
<dbReference type="OrthoDB" id="9813965at2"/>
<evidence type="ECO:0000256" key="2">
    <source>
        <dbReference type="ARBA" id="ARBA00022490"/>
    </source>
</evidence>
<sequence length="68" mass="7482">MAVKTFKINGMTCDHCKRAVEGALSSLNGVKEVSVNLKTNSADVTYNENQVTESQMKQAIEEQGYDVK</sequence>
<dbReference type="CDD" id="cd00371">
    <property type="entry name" value="HMA"/>
    <property type="match status" value="1"/>
</dbReference>
<dbReference type="NCBIfam" id="NF033795">
    <property type="entry name" value="chaper_CopZ_Bs"/>
    <property type="match status" value="1"/>
</dbReference>
<dbReference type="Pfam" id="PF00403">
    <property type="entry name" value="HMA"/>
    <property type="match status" value="1"/>
</dbReference>
<evidence type="ECO:0000259" key="6">
    <source>
        <dbReference type="PROSITE" id="PS50846"/>
    </source>
</evidence>
<dbReference type="PROSITE" id="PS50846">
    <property type="entry name" value="HMA_2"/>
    <property type="match status" value="1"/>
</dbReference>
<keyword evidence="8" id="KW-1185">Reference proteome</keyword>
<dbReference type="InterPro" id="IPR006122">
    <property type="entry name" value="HMA_Cu_ion-bd"/>
</dbReference>
<dbReference type="EMBL" id="CP019699">
    <property type="protein sequence ID" value="AQS55945.1"/>
    <property type="molecule type" value="Genomic_DNA"/>
</dbReference>
<evidence type="ECO:0000256" key="1">
    <source>
        <dbReference type="ARBA" id="ARBA00004496"/>
    </source>
</evidence>
<dbReference type="PANTHER" id="PTHR46594:SF6">
    <property type="entry name" value="COPPER-TRANSPORTING ATPASE RAN1"/>
    <property type="match status" value="1"/>
</dbReference>
<dbReference type="AlphaFoldDB" id="A0A1U9K7A7"/>
<dbReference type="FunFam" id="3.30.70.100:FF:000005">
    <property type="entry name" value="Copper-exporting P-type ATPase A"/>
    <property type="match status" value="1"/>
</dbReference>
<evidence type="ECO:0000256" key="4">
    <source>
        <dbReference type="ARBA" id="ARBA00023008"/>
    </source>
</evidence>
<evidence type="ECO:0000256" key="3">
    <source>
        <dbReference type="ARBA" id="ARBA00022723"/>
    </source>
</evidence>
<dbReference type="InterPro" id="IPR000428">
    <property type="entry name" value="Cu-bd"/>
</dbReference>
<dbReference type="PRINTS" id="PR00944">
    <property type="entry name" value="CUEXPORT"/>
</dbReference>
<evidence type="ECO:0000313" key="7">
    <source>
        <dbReference type="EMBL" id="AQS55945.1"/>
    </source>
</evidence>
<keyword evidence="4" id="KW-0186">Copper</keyword>
<gene>
    <name evidence="7" type="ORF">B0W44_09340</name>
</gene>
<keyword evidence="5" id="KW-0143">Chaperone</keyword>
<dbReference type="PANTHER" id="PTHR46594">
    <property type="entry name" value="P-TYPE CATION-TRANSPORTING ATPASE"/>
    <property type="match status" value="1"/>
</dbReference>
<dbReference type="InterPro" id="IPR049740">
    <property type="entry name" value="CopZ"/>
</dbReference>
<dbReference type="RefSeq" id="WP_077719806.1">
    <property type="nucleotide sequence ID" value="NZ_CP019699.1"/>
</dbReference>
<dbReference type="Gene3D" id="3.30.70.100">
    <property type="match status" value="1"/>
</dbReference>
<organism evidence="7 8">
    <name type="scientific">Novibacillus thermophilus</name>
    <dbReference type="NCBI Taxonomy" id="1471761"/>
    <lineage>
        <taxon>Bacteria</taxon>
        <taxon>Bacillati</taxon>
        <taxon>Bacillota</taxon>
        <taxon>Bacilli</taxon>
        <taxon>Bacillales</taxon>
        <taxon>Thermoactinomycetaceae</taxon>
        <taxon>Novibacillus</taxon>
    </lineage>
</organism>
<dbReference type="STRING" id="1471761.B0W44_09340"/>
<dbReference type="PROSITE" id="PS01047">
    <property type="entry name" value="HMA_1"/>
    <property type="match status" value="1"/>
</dbReference>
<protein>
    <submittedName>
        <fullName evidence="7">Copper-binding protein</fullName>
    </submittedName>
</protein>